<accession>A0A8S5NN67</accession>
<evidence type="ECO:0000313" key="1">
    <source>
        <dbReference type="EMBL" id="DAD95523.1"/>
    </source>
</evidence>
<dbReference type="EMBL" id="BK015193">
    <property type="protein sequence ID" value="DAD95523.1"/>
    <property type="molecule type" value="Genomic_DNA"/>
</dbReference>
<reference evidence="1" key="1">
    <citation type="journal article" date="2021" name="Proc. Natl. Acad. Sci. U.S.A.">
        <title>A Catalog of Tens of Thousands of Viruses from Human Metagenomes Reveals Hidden Associations with Chronic Diseases.</title>
        <authorList>
            <person name="Tisza M.J."/>
            <person name="Buck C.B."/>
        </authorList>
    </citation>
    <scope>NUCLEOTIDE SEQUENCE</scope>
    <source>
        <strain evidence="1">CtFbs2</strain>
    </source>
</reference>
<name>A0A8S5NN67_9CAUD</name>
<protein>
    <submittedName>
        <fullName evidence="1">Uncharacterized protein</fullName>
    </submittedName>
</protein>
<organism evidence="1">
    <name type="scientific">Siphoviridae sp. ctFbs2</name>
    <dbReference type="NCBI Taxonomy" id="2826213"/>
    <lineage>
        <taxon>Viruses</taxon>
        <taxon>Duplodnaviria</taxon>
        <taxon>Heunggongvirae</taxon>
        <taxon>Uroviricota</taxon>
        <taxon>Caudoviricetes</taxon>
    </lineage>
</organism>
<proteinExistence type="predicted"/>
<sequence>MAKTENFTHYTCDRCGADAYLQQGAAAAGDWREVERFDQYGSRATRLLCKGCTDEYKKLAAKHDGEFQQFMSNTKE</sequence>